<dbReference type="PANTHER" id="PTHR42988">
    <property type="entry name" value="PHOSPHOHYDROLASE"/>
    <property type="match status" value="1"/>
</dbReference>
<keyword evidence="1" id="KW-0479">Metal-binding</keyword>
<gene>
    <name evidence="7" type="primary">cpdA_1</name>
    <name evidence="7" type="ORF">Pan241w_51080</name>
</gene>
<organism evidence="7 8">
    <name type="scientific">Gimesia alba</name>
    <dbReference type="NCBI Taxonomy" id="2527973"/>
    <lineage>
        <taxon>Bacteria</taxon>
        <taxon>Pseudomonadati</taxon>
        <taxon>Planctomycetota</taxon>
        <taxon>Planctomycetia</taxon>
        <taxon>Planctomycetales</taxon>
        <taxon>Planctomycetaceae</taxon>
        <taxon>Gimesia</taxon>
    </lineage>
</organism>
<dbReference type="Pfam" id="PF00149">
    <property type="entry name" value="Metallophos"/>
    <property type="match status" value="1"/>
</dbReference>
<feature type="region of interest" description="Disordered" evidence="5">
    <location>
        <begin position="277"/>
        <end position="299"/>
    </location>
</feature>
<evidence type="ECO:0000313" key="8">
    <source>
        <dbReference type="Proteomes" id="UP000317171"/>
    </source>
</evidence>
<sequence length="299" mass="33347">MPVHLPAQNRRQFLFTLGAGFITYSTGAFASENQSEDLVYLLNDTHIGEKHPTNSPVPSHLRQAVSELVNLEQKPACVLINGDLALKDGQPGDYRHFAKLIRPLREAKIDTHLTLGNHDERDVFYGVMEEEKPATPPVKSKHISVVQTKHANFFLLDSLHKTMVTQGTLGEEQRTWLTNALDAHADKPAIIVTHHNPRLGGDPNHFPGGLTDSVELWEILAPRKQVKAYIHGHIHDRGNAEHKGIHILNTPATSYVANPKLSTTGWTVAKLSPNGVTLTTRTTDPKHSWNQQTKTLTWR</sequence>
<evidence type="ECO:0000256" key="4">
    <source>
        <dbReference type="ARBA" id="ARBA00025742"/>
    </source>
</evidence>
<dbReference type="OrthoDB" id="5505563at2"/>
<dbReference type="GO" id="GO:0046872">
    <property type="term" value="F:metal ion binding"/>
    <property type="evidence" value="ECO:0007669"/>
    <property type="project" value="UniProtKB-KW"/>
</dbReference>
<dbReference type="SUPFAM" id="SSF56300">
    <property type="entry name" value="Metallo-dependent phosphatases"/>
    <property type="match status" value="1"/>
</dbReference>
<dbReference type="GO" id="GO:0004114">
    <property type="term" value="F:3',5'-cyclic-nucleotide phosphodiesterase activity"/>
    <property type="evidence" value="ECO:0007669"/>
    <property type="project" value="UniProtKB-EC"/>
</dbReference>
<dbReference type="InterPro" id="IPR050884">
    <property type="entry name" value="CNP_phosphodiesterase-III"/>
</dbReference>
<dbReference type="Proteomes" id="UP000317171">
    <property type="component" value="Chromosome"/>
</dbReference>
<evidence type="ECO:0000256" key="2">
    <source>
        <dbReference type="ARBA" id="ARBA00022801"/>
    </source>
</evidence>
<evidence type="ECO:0000256" key="1">
    <source>
        <dbReference type="ARBA" id="ARBA00022723"/>
    </source>
</evidence>
<keyword evidence="3" id="KW-0408">Iron</keyword>
<dbReference type="KEGG" id="gaz:Pan241w_51080"/>
<dbReference type="RefSeq" id="WP_145220865.1">
    <property type="nucleotide sequence ID" value="NZ_CP036269.1"/>
</dbReference>
<dbReference type="AlphaFoldDB" id="A0A517RM72"/>
<accession>A0A517RM72</accession>
<evidence type="ECO:0000256" key="3">
    <source>
        <dbReference type="ARBA" id="ARBA00023004"/>
    </source>
</evidence>
<dbReference type="EMBL" id="CP036269">
    <property type="protein sequence ID" value="QDT44991.1"/>
    <property type="molecule type" value="Genomic_DNA"/>
</dbReference>
<proteinExistence type="inferred from homology"/>
<evidence type="ECO:0000256" key="5">
    <source>
        <dbReference type="SAM" id="MobiDB-lite"/>
    </source>
</evidence>
<reference evidence="7 8" key="1">
    <citation type="submission" date="2019-02" db="EMBL/GenBank/DDBJ databases">
        <title>Deep-cultivation of Planctomycetes and their phenomic and genomic characterization uncovers novel biology.</title>
        <authorList>
            <person name="Wiegand S."/>
            <person name="Jogler M."/>
            <person name="Boedeker C."/>
            <person name="Pinto D."/>
            <person name="Vollmers J."/>
            <person name="Rivas-Marin E."/>
            <person name="Kohn T."/>
            <person name="Peeters S.H."/>
            <person name="Heuer A."/>
            <person name="Rast P."/>
            <person name="Oberbeckmann S."/>
            <person name="Bunk B."/>
            <person name="Jeske O."/>
            <person name="Meyerdierks A."/>
            <person name="Storesund J.E."/>
            <person name="Kallscheuer N."/>
            <person name="Luecker S."/>
            <person name="Lage O.M."/>
            <person name="Pohl T."/>
            <person name="Merkel B.J."/>
            <person name="Hornburger P."/>
            <person name="Mueller R.-W."/>
            <person name="Bruemmer F."/>
            <person name="Labrenz M."/>
            <person name="Spormann A.M."/>
            <person name="Op den Camp H."/>
            <person name="Overmann J."/>
            <person name="Amann R."/>
            <person name="Jetten M.S.M."/>
            <person name="Mascher T."/>
            <person name="Medema M.H."/>
            <person name="Devos D.P."/>
            <person name="Kaster A.-K."/>
            <person name="Ovreas L."/>
            <person name="Rohde M."/>
            <person name="Galperin M.Y."/>
            <person name="Jogler C."/>
        </authorList>
    </citation>
    <scope>NUCLEOTIDE SEQUENCE [LARGE SCALE GENOMIC DNA]</scope>
    <source>
        <strain evidence="7 8">Pan241w</strain>
    </source>
</reference>
<dbReference type="InterPro" id="IPR004843">
    <property type="entry name" value="Calcineurin-like_PHP"/>
</dbReference>
<dbReference type="InterPro" id="IPR029052">
    <property type="entry name" value="Metallo-depent_PP-like"/>
</dbReference>
<evidence type="ECO:0000313" key="7">
    <source>
        <dbReference type="EMBL" id="QDT44991.1"/>
    </source>
</evidence>
<feature type="domain" description="Calcineurin-like phosphoesterase" evidence="6">
    <location>
        <begin position="39"/>
        <end position="236"/>
    </location>
</feature>
<dbReference type="Gene3D" id="3.60.21.10">
    <property type="match status" value="1"/>
</dbReference>
<name>A0A517RM72_9PLAN</name>
<keyword evidence="2 7" id="KW-0378">Hydrolase</keyword>
<dbReference type="PANTHER" id="PTHR42988:SF2">
    <property type="entry name" value="CYCLIC NUCLEOTIDE PHOSPHODIESTERASE CBUA0032-RELATED"/>
    <property type="match status" value="1"/>
</dbReference>
<evidence type="ECO:0000259" key="6">
    <source>
        <dbReference type="Pfam" id="PF00149"/>
    </source>
</evidence>
<comment type="similarity">
    <text evidence="4">Belongs to the cyclic nucleotide phosphodiesterase class-III family.</text>
</comment>
<keyword evidence="8" id="KW-1185">Reference proteome</keyword>
<dbReference type="EC" id="3.1.4.17" evidence="7"/>
<protein>
    <submittedName>
        <fullName evidence="7">3',5'-cyclic adenosine monophosphate phosphodiesterase CpdA</fullName>
        <ecNumber evidence="7">3.1.4.17</ecNumber>
    </submittedName>
</protein>